<evidence type="ECO:0000313" key="2">
    <source>
        <dbReference type="EMBL" id="MDQ0150066.1"/>
    </source>
</evidence>
<keyword evidence="3" id="KW-1185">Reference proteome</keyword>
<sequence length="66" mass="7548">MKYKIKALRVGLGFKAGEFAKELGISREYLRLIENGAAKNPNRDLMKKIAKLLNSDVMTLFFLEDE</sequence>
<dbReference type="SUPFAM" id="SSF47413">
    <property type="entry name" value="lambda repressor-like DNA-binding domains"/>
    <property type="match status" value="1"/>
</dbReference>
<comment type="caution">
    <text evidence="2">The sequence shown here is derived from an EMBL/GenBank/DDBJ whole genome shotgun (WGS) entry which is preliminary data.</text>
</comment>
<gene>
    <name evidence="2" type="ORF">J2S18_002002</name>
</gene>
<name>A0ABT9UUQ7_9FIRM</name>
<organism evidence="2 3">
    <name type="scientific">Eubacterium multiforme</name>
    <dbReference type="NCBI Taxonomy" id="83339"/>
    <lineage>
        <taxon>Bacteria</taxon>
        <taxon>Bacillati</taxon>
        <taxon>Bacillota</taxon>
        <taxon>Clostridia</taxon>
        <taxon>Eubacteriales</taxon>
        <taxon>Eubacteriaceae</taxon>
        <taxon>Eubacterium</taxon>
    </lineage>
</organism>
<protein>
    <submittedName>
        <fullName evidence="2">Transcriptional regulator</fullName>
    </submittedName>
</protein>
<dbReference type="CDD" id="cd00093">
    <property type="entry name" value="HTH_XRE"/>
    <property type="match status" value="1"/>
</dbReference>
<dbReference type="InterPro" id="IPR001387">
    <property type="entry name" value="Cro/C1-type_HTH"/>
</dbReference>
<reference evidence="2 3" key="1">
    <citation type="submission" date="2023-07" db="EMBL/GenBank/DDBJ databases">
        <title>Genomic Encyclopedia of Type Strains, Phase IV (KMG-IV): sequencing the most valuable type-strain genomes for metagenomic binning, comparative biology and taxonomic classification.</title>
        <authorList>
            <person name="Goeker M."/>
        </authorList>
    </citation>
    <scope>NUCLEOTIDE SEQUENCE [LARGE SCALE GENOMIC DNA]</scope>
    <source>
        <strain evidence="2 3">DSM 20694</strain>
    </source>
</reference>
<dbReference type="Gene3D" id="1.10.260.40">
    <property type="entry name" value="lambda repressor-like DNA-binding domains"/>
    <property type="match status" value="1"/>
</dbReference>
<evidence type="ECO:0000259" key="1">
    <source>
        <dbReference type="PROSITE" id="PS50943"/>
    </source>
</evidence>
<dbReference type="PROSITE" id="PS50943">
    <property type="entry name" value="HTH_CROC1"/>
    <property type="match status" value="1"/>
</dbReference>
<evidence type="ECO:0000313" key="3">
    <source>
        <dbReference type="Proteomes" id="UP001228504"/>
    </source>
</evidence>
<feature type="domain" description="HTH cro/C1-type" evidence="1">
    <location>
        <begin position="5"/>
        <end position="60"/>
    </location>
</feature>
<dbReference type="SMART" id="SM00530">
    <property type="entry name" value="HTH_XRE"/>
    <property type="match status" value="1"/>
</dbReference>
<proteinExistence type="predicted"/>
<accession>A0ABT9UUQ7</accession>
<dbReference type="Proteomes" id="UP001228504">
    <property type="component" value="Unassembled WGS sequence"/>
</dbReference>
<dbReference type="Pfam" id="PF01381">
    <property type="entry name" value="HTH_3"/>
    <property type="match status" value="1"/>
</dbReference>
<dbReference type="InterPro" id="IPR010982">
    <property type="entry name" value="Lambda_DNA-bd_dom_sf"/>
</dbReference>
<dbReference type="RefSeq" id="WP_307486402.1">
    <property type="nucleotide sequence ID" value="NZ_JAUSUF010000006.1"/>
</dbReference>
<dbReference type="EMBL" id="JAUSUF010000006">
    <property type="protein sequence ID" value="MDQ0150066.1"/>
    <property type="molecule type" value="Genomic_DNA"/>
</dbReference>